<reference evidence="1" key="1">
    <citation type="submission" date="2021-01" db="EMBL/GenBank/DDBJ databases">
        <authorList>
            <person name="Corre E."/>
            <person name="Pelletier E."/>
            <person name="Niang G."/>
            <person name="Scheremetjew M."/>
            <person name="Finn R."/>
            <person name="Kale V."/>
            <person name="Holt S."/>
            <person name="Cochrane G."/>
            <person name="Meng A."/>
            <person name="Brown T."/>
            <person name="Cohen L."/>
        </authorList>
    </citation>
    <scope>NUCLEOTIDE SEQUENCE</scope>
    <source>
        <strain evidence="1">CCMP2084</strain>
    </source>
</reference>
<dbReference type="EMBL" id="HBHQ01016304">
    <property type="protein sequence ID" value="CAD9819056.1"/>
    <property type="molecule type" value="Transcribed_RNA"/>
</dbReference>
<name>A0A7S2UGN1_9STRA</name>
<dbReference type="AlphaFoldDB" id="A0A7S2UGN1"/>
<gene>
    <name evidence="1" type="ORF">ASEP1449_LOCUS10888</name>
</gene>
<organism evidence="1">
    <name type="scientific">Attheya septentrionalis</name>
    <dbReference type="NCBI Taxonomy" id="420275"/>
    <lineage>
        <taxon>Eukaryota</taxon>
        <taxon>Sar</taxon>
        <taxon>Stramenopiles</taxon>
        <taxon>Ochrophyta</taxon>
        <taxon>Bacillariophyta</taxon>
        <taxon>Coscinodiscophyceae</taxon>
        <taxon>Chaetocerotophycidae</taxon>
        <taxon>Chaetocerotales</taxon>
        <taxon>Attheyaceae</taxon>
        <taxon>Attheya</taxon>
    </lineage>
</organism>
<sequence length="108" mass="12160">METLPRADVIVCQFVLHENASFLLERQEKHPTEMGGAMKHVLMYGKVGSFLICTDSGHALWPALKRTATTHGWIYMGNAEKPHNIIMGPKSFVILERTHHIPVPVRTS</sequence>
<protein>
    <submittedName>
        <fullName evidence="1">Uncharacterized protein</fullName>
    </submittedName>
</protein>
<evidence type="ECO:0000313" key="1">
    <source>
        <dbReference type="EMBL" id="CAD9819056.1"/>
    </source>
</evidence>
<proteinExistence type="predicted"/>
<accession>A0A7S2UGN1</accession>